<evidence type="ECO:0000313" key="7">
    <source>
        <dbReference type="Proteomes" id="UP000002432"/>
    </source>
</evidence>
<keyword evidence="7" id="KW-1185">Reference proteome</keyword>
<dbReference type="EMBL" id="CP000360">
    <property type="protein sequence ID" value="ABF42088.1"/>
    <property type="molecule type" value="Genomic_DNA"/>
</dbReference>
<dbReference type="eggNOG" id="COG4585">
    <property type="taxonomic scope" value="Bacteria"/>
</dbReference>
<evidence type="ECO:0000256" key="1">
    <source>
        <dbReference type="ARBA" id="ARBA00022679"/>
    </source>
</evidence>
<feature type="domain" description="Histidine kinase" evidence="4">
    <location>
        <begin position="221"/>
        <end position="310"/>
    </location>
</feature>
<evidence type="ECO:0000256" key="3">
    <source>
        <dbReference type="ARBA" id="ARBA00023012"/>
    </source>
</evidence>
<dbReference type="InterPro" id="IPR000014">
    <property type="entry name" value="PAS"/>
</dbReference>
<keyword evidence="2 6" id="KW-0418">Kinase</keyword>
<reference evidence="6 7" key="1">
    <citation type="journal article" date="2009" name="Appl. Environ. Microbiol.">
        <title>Three genomes from the phylum Acidobacteria provide insight into the lifestyles of these microorganisms in soils.</title>
        <authorList>
            <person name="Ward N.L."/>
            <person name="Challacombe J.F."/>
            <person name="Janssen P.H."/>
            <person name="Henrissat B."/>
            <person name="Coutinho P.M."/>
            <person name="Wu M."/>
            <person name="Xie G."/>
            <person name="Haft D.H."/>
            <person name="Sait M."/>
            <person name="Badger J."/>
            <person name="Barabote R.D."/>
            <person name="Bradley B."/>
            <person name="Brettin T.S."/>
            <person name="Brinkac L.M."/>
            <person name="Bruce D."/>
            <person name="Creasy T."/>
            <person name="Daugherty S.C."/>
            <person name="Davidsen T.M."/>
            <person name="DeBoy R.T."/>
            <person name="Detter J.C."/>
            <person name="Dodson R.J."/>
            <person name="Durkin A.S."/>
            <person name="Ganapathy A."/>
            <person name="Gwinn-Giglio M."/>
            <person name="Han C.S."/>
            <person name="Khouri H."/>
            <person name="Kiss H."/>
            <person name="Kothari S.P."/>
            <person name="Madupu R."/>
            <person name="Nelson K.E."/>
            <person name="Nelson W.C."/>
            <person name="Paulsen I."/>
            <person name="Penn K."/>
            <person name="Ren Q."/>
            <person name="Rosovitz M.J."/>
            <person name="Selengut J.D."/>
            <person name="Shrivastava S."/>
            <person name="Sullivan S.A."/>
            <person name="Tapia R."/>
            <person name="Thompson L.S."/>
            <person name="Watkins K.L."/>
            <person name="Yang Q."/>
            <person name="Yu C."/>
            <person name="Zafar N."/>
            <person name="Zhou L."/>
            <person name="Kuske C.R."/>
        </authorList>
    </citation>
    <scope>NUCLEOTIDE SEQUENCE [LARGE SCALE GENOMIC DNA]</scope>
    <source>
        <strain evidence="6 7">Ellin345</strain>
    </source>
</reference>
<dbReference type="GO" id="GO:0046983">
    <property type="term" value="F:protein dimerization activity"/>
    <property type="evidence" value="ECO:0007669"/>
    <property type="project" value="InterPro"/>
</dbReference>
<dbReference type="SUPFAM" id="SSF55785">
    <property type="entry name" value="PYP-like sensor domain (PAS domain)"/>
    <property type="match status" value="1"/>
</dbReference>
<evidence type="ECO:0000259" key="4">
    <source>
        <dbReference type="PROSITE" id="PS50109"/>
    </source>
</evidence>
<dbReference type="HOGENOM" id="CLU_890764_0_0_0"/>
<dbReference type="AlphaFoldDB" id="Q1IM12"/>
<dbReference type="InterPro" id="IPR035965">
    <property type="entry name" value="PAS-like_dom_sf"/>
</dbReference>
<dbReference type="InterPro" id="IPR000700">
    <property type="entry name" value="PAS-assoc_C"/>
</dbReference>
<dbReference type="KEGG" id="aba:Acid345_3087"/>
<dbReference type="InterPro" id="IPR005467">
    <property type="entry name" value="His_kinase_dom"/>
</dbReference>
<dbReference type="EnsemblBacteria" id="ABF42088">
    <property type="protein sequence ID" value="ABF42088"/>
    <property type="gene ID" value="Acid345_3087"/>
</dbReference>
<dbReference type="GO" id="GO:0000155">
    <property type="term" value="F:phosphorelay sensor kinase activity"/>
    <property type="evidence" value="ECO:0007669"/>
    <property type="project" value="InterPro"/>
</dbReference>
<accession>Q1IM12</accession>
<evidence type="ECO:0000313" key="6">
    <source>
        <dbReference type="EMBL" id="ABF42088.1"/>
    </source>
</evidence>
<name>Q1IM12_KORVE</name>
<dbReference type="InterPro" id="IPR011712">
    <property type="entry name" value="Sig_transdc_His_kin_sub3_dim/P"/>
</dbReference>
<evidence type="ECO:0000259" key="5">
    <source>
        <dbReference type="PROSITE" id="PS50113"/>
    </source>
</evidence>
<dbReference type="PANTHER" id="PTHR24421">
    <property type="entry name" value="NITRATE/NITRITE SENSOR PROTEIN NARX-RELATED"/>
    <property type="match status" value="1"/>
</dbReference>
<evidence type="ECO:0000256" key="2">
    <source>
        <dbReference type="ARBA" id="ARBA00022777"/>
    </source>
</evidence>
<dbReference type="Pfam" id="PF02518">
    <property type="entry name" value="HATPase_c"/>
    <property type="match status" value="1"/>
</dbReference>
<dbReference type="NCBIfam" id="TIGR00229">
    <property type="entry name" value="sensory_box"/>
    <property type="match status" value="1"/>
</dbReference>
<sequence>MQRSHFNPAWLKLTGRTLAESIGEGWIACVHPDDLLPLRAARTNESEGHAAEYRLRDASGNYRWMRDMATPVTIGDHHGLLGYCIDIEGQKQAEHARRELAERLVTAQEAERARIARELHDDISQSLMILTFQMERAGKPVSNEPGKRHPDAPALADDLREVVRRISKMAHELHSSSLEYLGLSRAIQGACREFSKQWKIPVDCELVDLPQKLDNMTSLCLLRITQEALHNIAKHSRATNVTVQLSSTEDQLKLVIRDNGIGFDVEQAKLAGGIGLLSMRERTNLVHGTLALVSVPGQGATVECSVPFNHDH</sequence>
<dbReference type="Gene3D" id="3.30.565.10">
    <property type="entry name" value="Histidine kinase-like ATPase, C-terminal domain"/>
    <property type="match status" value="1"/>
</dbReference>
<keyword evidence="1" id="KW-0808">Transferase</keyword>
<dbReference type="InterPro" id="IPR013655">
    <property type="entry name" value="PAS_fold_3"/>
</dbReference>
<proteinExistence type="predicted"/>
<dbReference type="Pfam" id="PF08447">
    <property type="entry name" value="PAS_3"/>
    <property type="match status" value="1"/>
</dbReference>
<dbReference type="SMART" id="SM00387">
    <property type="entry name" value="HATPase_c"/>
    <property type="match status" value="1"/>
</dbReference>
<dbReference type="InterPro" id="IPR036890">
    <property type="entry name" value="HATPase_C_sf"/>
</dbReference>
<protein>
    <submittedName>
        <fullName evidence="6">PAS sensor signal transduction histidine kinase</fullName>
    </submittedName>
</protein>
<dbReference type="InterPro" id="IPR003594">
    <property type="entry name" value="HATPase_dom"/>
</dbReference>
<dbReference type="Pfam" id="PF07730">
    <property type="entry name" value="HisKA_3"/>
    <property type="match status" value="1"/>
</dbReference>
<dbReference type="PROSITE" id="PS50113">
    <property type="entry name" value="PAC"/>
    <property type="match status" value="1"/>
</dbReference>
<feature type="domain" description="PAC" evidence="5">
    <location>
        <begin position="49"/>
        <end position="99"/>
    </location>
</feature>
<keyword evidence="3" id="KW-0902">Two-component regulatory system</keyword>
<dbReference type="STRING" id="204669.Acid345_3087"/>
<organism evidence="6 7">
    <name type="scientific">Koribacter versatilis (strain Ellin345)</name>
    <dbReference type="NCBI Taxonomy" id="204669"/>
    <lineage>
        <taxon>Bacteria</taxon>
        <taxon>Pseudomonadati</taxon>
        <taxon>Acidobacteriota</taxon>
        <taxon>Terriglobia</taxon>
        <taxon>Terriglobales</taxon>
        <taxon>Candidatus Korobacteraceae</taxon>
        <taxon>Candidatus Korobacter</taxon>
    </lineage>
</organism>
<dbReference type="PROSITE" id="PS50109">
    <property type="entry name" value="HIS_KIN"/>
    <property type="match status" value="1"/>
</dbReference>
<dbReference type="SUPFAM" id="SSF55874">
    <property type="entry name" value="ATPase domain of HSP90 chaperone/DNA topoisomerase II/histidine kinase"/>
    <property type="match status" value="1"/>
</dbReference>
<dbReference type="InterPro" id="IPR050482">
    <property type="entry name" value="Sensor_HK_TwoCompSys"/>
</dbReference>
<gene>
    <name evidence="6" type="ordered locus">Acid345_3087</name>
</gene>
<dbReference type="CDD" id="cd16917">
    <property type="entry name" value="HATPase_UhpB-NarQ-NarX-like"/>
    <property type="match status" value="1"/>
</dbReference>
<dbReference type="Gene3D" id="3.30.450.20">
    <property type="entry name" value="PAS domain"/>
    <property type="match status" value="1"/>
</dbReference>
<dbReference type="Proteomes" id="UP000002432">
    <property type="component" value="Chromosome"/>
</dbReference>
<dbReference type="CDD" id="cd00130">
    <property type="entry name" value="PAS"/>
    <property type="match status" value="1"/>
</dbReference>
<dbReference type="Gene3D" id="1.20.5.1930">
    <property type="match status" value="1"/>
</dbReference>
<dbReference type="GO" id="GO:0016020">
    <property type="term" value="C:membrane"/>
    <property type="evidence" value="ECO:0007669"/>
    <property type="project" value="InterPro"/>
</dbReference>